<sequence length="194" mass="21252">RVFIASGSGVTVEYIIQKGSACVEAFRDVTHMVANFFGDPDRARRHKEVKFNQDLEALVSEMQRRKFHVVSTTKHFVPAPPKKPPKNPPKNPPPLEPPRSAVVDVFVKGAEEWNGKFNEFIRSTTYDPALGGYPASTDSSWKGSTRDTTLDTGTVFDSLNKNPLSHEEFTDVHSGEELGMSGALGGGGDFDGVE</sequence>
<evidence type="ECO:0000256" key="1">
    <source>
        <dbReference type="SAM" id="MobiDB-lite"/>
    </source>
</evidence>
<accession>A0AAW0C8U8</accession>
<feature type="compositionally biased region" description="Pro residues" evidence="1">
    <location>
        <begin position="78"/>
        <end position="97"/>
    </location>
</feature>
<dbReference type="EMBL" id="JAWWNJ010000020">
    <property type="protein sequence ID" value="KAK7035039.1"/>
    <property type="molecule type" value="Genomic_DNA"/>
</dbReference>
<evidence type="ECO:0000313" key="2">
    <source>
        <dbReference type="EMBL" id="KAK7035039.1"/>
    </source>
</evidence>
<feature type="non-terminal residue" evidence="2">
    <location>
        <position position="1"/>
    </location>
</feature>
<feature type="region of interest" description="Disordered" evidence="1">
    <location>
        <begin position="72"/>
        <end position="99"/>
    </location>
</feature>
<reference evidence="2 3" key="1">
    <citation type="journal article" date="2024" name="J Genomics">
        <title>Draft genome sequencing and assembly of Favolaschia claudopus CIRM-BRFM 2984 isolated from oak limbs.</title>
        <authorList>
            <person name="Navarro D."/>
            <person name="Drula E."/>
            <person name="Chaduli D."/>
            <person name="Cazenave R."/>
            <person name="Ahrendt S."/>
            <person name="Wang J."/>
            <person name="Lipzen A."/>
            <person name="Daum C."/>
            <person name="Barry K."/>
            <person name="Grigoriev I.V."/>
            <person name="Favel A."/>
            <person name="Rosso M.N."/>
            <person name="Martin F."/>
        </authorList>
    </citation>
    <scope>NUCLEOTIDE SEQUENCE [LARGE SCALE GENOMIC DNA]</scope>
    <source>
        <strain evidence="2 3">CIRM-BRFM 2984</strain>
    </source>
</reference>
<keyword evidence="3" id="KW-1185">Reference proteome</keyword>
<dbReference type="Proteomes" id="UP001362999">
    <property type="component" value="Unassembled WGS sequence"/>
</dbReference>
<name>A0AAW0C8U8_9AGAR</name>
<comment type="caution">
    <text evidence="2">The sequence shown here is derived from an EMBL/GenBank/DDBJ whole genome shotgun (WGS) entry which is preliminary data.</text>
</comment>
<protein>
    <submittedName>
        <fullName evidence="2">Uncharacterized protein</fullName>
    </submittedName>
</protein>
<evidence type="ECO:0000313" key="3">
    <source>
        <dbReference type="Proteomes" id="UP001362999"/>
    </source>
</evidence>
<dbReference type="AlphaFoldDB" id="A0AAW0C8U8"/>
<proteinExistence type="predicted"/>
<organism evidence="2 3">
    <name type="scientific">Favolaschia claudopus</name>
    <dbReference type="NCBI Taxonomy" id="2862362"/>
    <lineage>
        <taxon>Eukaryota</taxon>
        <taxon>Fungi</taxon>
        <taxon>Dikarya</taxon>
        <taxon>Basidiomycota</taxon>
        <taxon>Agaricomycotina</taxon>
        <taxon>Agaricomycetes</taxon>
        <taxon>Agaricomycetidae</taxon>
        <taxon>Agaricales</taxon>
        <taxon>Marasmiineae</taxon>
        <taxon>Mycenaceae</taxon>
        <taxon>Favolaschia</taxon>
    </lineage>
</organism>
<gene>
    <name evidence="2" type="ORF">R3P38DRAFT_2518828</name>
</gene>